<feature type="domain" description="Transposase IS4-like" evidence="1">
    <location>
        <begin position="95"/>
        <end position="248"/>
    </location>
</feature>
<dbReference type="RefSeq" id="WP_207342691.1">
    <property type="nucleotide sequence ID" value="NZ_CP071491.1"/>
</dbReference>
<accession>A0AAX1M3E1</accession>
<protein>
    <submittedName>
        <fullName evidence="3">IS5 family transposase</fullName>
    </submittedName>
</protein>
<dbReference type="Proteomes" id="UP000662736">
    <property type="component" value="Chromosome"/>
</dbReference>
<evidence type="ECO:0000259" key="1">
    <source>
        <dbReference type="Pfam" id="PF01609"/>
    </source>
</evidence>
<dbReference type="EMBL" id="CP071491">
    <property type="protein sequence ID" value="QSX16608.1"/>
    <property type="molecule type" value="Genomic_DNA"/>
</dbReference>
<dbReference type="PANTHER" id="PTHR30007:SF1">
    <property type="entry name" value="BLR1914 PROTEIN"/>
    <property type="match status" value="1"/>
</dbReference>
<dbReference type="Pfam" id="PF01609">
    <property type="entry name" value="DDE_Tnp_1"/>
    <property type="match status" value="1"/>
</dbReference>
<name>A0AAX1M3E1_GLAPU</name>
<dbReference type="PANTHER" id="PTHR30007">
    <property type="entry name" value="PHP DOMAIN PROTEIN"/>
    <property type="match status" value="1"/>
</dbReference>
<reference evidence="3" key="1">
    <citation type="submission" date="2021-03" db="EMBL/GenBank/DDBJ databases">
        <title>Characterization of a novel Integrative Conjugative Element in Glaesserella parasuis.</title>
        <authorList>
            <person name="Hu G."/>
            <person name="Sun H."/>
        </authorList>
    </citation>
    <scope>NUCLEOTIDE SEQUENCE</scope>
    <source>
        <strain evidence="3">GHP1807</strain>
    </source>
</reference>
<organism evidence="3 4">
    <name type="scientific">Glaesserella parasuis</name>
    <name type="common">Haemophilus parasuis</name>
    <dbReference type="NCBI Taxonomy" id="738"/>
    <lineage>
        <taxon>Bacteria</taxon>
        <taxon>Pseudomonadati</taxon>
        <taxon>Pseudomonadota</taxon>
        <taxon>Gammaproteobacteria</taxon>
        <taxon>Pasteurellales</taxon>
        <taxon>Pasteurellaceae</taxon>
        <taxon>Glaesserella</taxon>
    </lineage>
</organism>
<dbReference type="AlphaFoldDB" id="A0AAX1M3E1"/>
<gene>
    <name evidence="3" type="ORF">J1G54_09695</name>
</gene>
<evidence type="ECO:0000259" key="2">
    <source>
        <dbReference type="Pfam" id="PF13340"/>
    </source>
</evidence>
<dbReference type="GO" id="GO:0004803">
    <property type="term" value="F:transposase activity"/>
    <property type="evidence" value="ECO:0007669"/>
    <property type="project" value="InterPro"/>
</dbReference>
<feature type="domain" description="Insertion element IS402-like" evidence="2">
    <location>
        <begin position="7"/>
        <end position="77"/>
    </location>
</feature>
<sequence length="254" mass="29243">MSLRTILTDNLWKRLAYLLDRTGRVYNKPEHRNTVEGILYRIRKGCPWRDLPAEFGLWNTIYRRFNLWSKKGVWQEVLKSFRQHIDSEWIFINRSVIKAHQHSTGASGQNPQAIGKGVAGNSTKIHLAVDSCRNPIDFVLTGGEVHDSKAAPELEVLLPDSETIVADRGYDCEAFRALILTTKAVPVIPRRRNSKVGNQDIDWYLYRYCHLVENAFAFLKQYRAIATRYDKLARNYAASLAMICCILWGRLLFG</sequence>
<evidence type="ECO:0000313" key="3">
    <source>
        <dbReference type="EMBL" id="QSX16608.1"/>
    </source>
</evidence>
<dbReference type="GO" id="GO:0003677">
    <property type="term" value="F:DNA binding"/>
    <property type="evidence" value="ECO:0007669"/>
    <property type="project" value="InterPro"/>
</dbReference>
<dbReference type="GO" id="GO:0006313">
    <property type="term" value="P:DNA transposition"/>
    <property type="evidence" value="ECO:0007669"/>
    <property type="project" value="InterPro"/>
</dbReference>
<evidence type="ECO:0000313" key="4">
    <source>
        <dbReference type="Proteomes" id="UP000662736"/>
    </source>
</evidence>
<dbReference type="InterPro" id="IPR002559">
    <property type="entry name" value="Transposase_11"/>
</dbReference>
<dbReference type="NCBIfam" id="NF033580">
    <property type="entry name" value="transpos_IS5_3"/>
    <property type="match status" value="1"/>
</dbReference>
<dbReference type="InterPro" id="IPR025161">
    <property type="entry name" value="IS402-like_dom"/>
</dbReference>
<dbReference type="Pfam" id="PF13340">
    <property type="entry name" value="DUF4096"/>
    <property type="match status" value="1"/>
</dbReference>
<proteinExistence type="predicted"/>